<dbReference type="EMBL" id="OZ004257">
    <property type="protein sequence ID" value="CAK7907251.1"/>
    <property type="molecule type" value="Genomic_DNA"/>
</dbReference>
<reference evidence="2 3" key="1">
    <citation type="submission" date="2024-01" db="EMBL/GenBank/DDBJ databases">
        <authorList>
            <consortium name="Genoscope - CEA"/>
            <person name="William W."/>
        </authorList>
    </citation>
    <scope>NUCLEOTIDE SEQUENCE [LARGE SCALE GENOMIC DNA]</scope>
    <source>
        <strain evidence="2 3">29B2s-10</strain>
    </source>
</reference>
<feature type="compositionally biased region" description="Basic and acidic residues" evidence="1">
    <location>
        <begin position="400"/>
        <end position="417"/>
    </location>
</feature>
<sequence>MDSASCGPSNALTNLSKHAQRDNTLQNEAGARFGHMTGSNDFKSRNTHQIDANLNREFDNFQGNRFASDFQMQHPSFHQQGNVQQRNVQQGWVQDFSQLNINARPVQVQNNGIHNNQSQSIAHSHSHQRNDWQSQFMKQQSQVSNQGQSFHQSSQPGLQYRPQMTPFALNMRTDLSTPLTEHKEIHKNQQEQDMFDEQFNQMESELKELEAEQVEPTRSNTHNEEFAKTAQQVHDSMSSVKSPELQQRLQGSEFLKLMKSIADRDVELSGDKLVNASSGEDIRDHLPDPLREERSVSGSPSMQQHQHQPVRTEQPPMVSDQRAATNAPPVNQLPDPLAHIRDGGLEGINDPLMAAKVVSGNQIKNHHWTNSSNGGDDWLDMTEDAPMPRMNMNRPGAILEPHDQEMYDDYRHDDDYR</sequence>
<evidence type="ECO:0008006" key="4">
    <source>
        <dbReference type="Google" id="ProtNLM"/>
    </source>
</evidence>
<evidence type="ECO:0000313" key="2">
    <source>
        <dbReference type="EMBL" id="CAK7907251.1"/>
    </source>
</evidence>
<feature type="compositionally biased region" description="Basic and acidic residues" evidence="1">
    <location>
        <begin position="280"/>
        <end position="295"/>
    </location>
</feature>
<feature type="region of interest" description="Disordered" evidence="1">
    <location>
        <begin position="1"/>
        <end position="22"/>
    </location>
</feature>
<feature type="region of interest" description="Disordered" evidence="1">
    <location>
        <begin position="277"/>
        <end position="334"/>
    </location>
</feature>
<feature type="region of interest" description="Disordered" evidence="1">
    <location>
        <begin position="384"/>
        <end position="417"/>
    </location>
</feature>
<evidence type="ECO:0000256" key="1">
    <source>
        <dbReference type="SAM" id="MobiDB-lite"/>
    </source>
</evidence>
<dbReference type="Gene3D" id="6.10.280.230">
    <property type="match status" value="1"/>
</dbReference>
<organism evidence="2 3">
    <name type="scientific">[Candida] anglica</name>
    <dbReference type="NCBI Taxonomy" id="148631"/>
    <lineage>
        <taxon>Eukaryota</taxon>
        <taxon>Fungi</taxon>
        <taxon>Dikarya</taxon>
        <taxon>Ascomycota</taxon>
        <taxon>Saccharomycotina</taxon>
        <taxon>Pichiomycetes</taxon>
        <taxon>Debaryomycetaceae</taxon>
        <taxon>Kurtzmaniella</taxon>
    </lineage>
</organism>
<dbReference type="Proteomes" id="UP001497600">
    <property type="component" value="Chromosome E"/>
</dbReference>
<gene>
    <name evidence="2" type="ORF">CAAN4_E04654</name>
</gene>
<evidence type="ECO:0000313" key="3">
    <source>
        <dbReference type="Proteomes" id="UP001497600"/>
    </source>
</evidence>
<accession>A0ABP0EGQ0</accession>
<proteinExistence type="predicted"/>
<keyword evidence="3" id="KW-1185">Reference proteome</keyword>
<feature type="region of interest" description="Disordered" evidence="1">
    <location>
        <begin position="119"/>
        <end position="161"/>
    </location>
</feature>
<protein>
    <recommendedName>
        <fullName evidence="4">Peroxin 20</fullName>
    </recommendedName>
</protein>
<feature type="compositionally biased region" description="Polar residues" evidence="1">
    <location>
        <begin position="131"/>
        <end position="157"/>
    </location>
</feature>
<feature type="compositionally biased region" description="Polar residues" evidence="1">
    <location>
        <begin position="296"/>
        <end position="311"/>
    </location>
</feature>
<name>A0ABP0EGQ0_9ASCO</name>